<dbReference type="PRINTS" id="PR00344">
    <property type="entry name" value="BCTRLSENSOR"/>
</dbReference>
<protein>
    <submittedName>
        <fullName evidence="9">ATPase/histidine kinase/DNA gyrase B/HSP90 domain protein</fullName>
    </submittedName>
</protein>
<dbReference type="InterPro" id="IPR005467">
    <property type="entry name" value="His_kinase_dom"/>
</dbReference>
<dbReference type="SMART" id="SM00388">
    <property type="entry name" value="HisKA"/>
    <property type="match status" value="1"/>
</dbReference>
<dbReference type="Gene3D" id="1.10.287.130">
    <property type="match status" value="1"/>
</dbReference>
<organism evidence="9 10">
    <name type="scientific">Candidatus Nitrosopumilus salarius BD31</name>
    <dbReference type="NCBI Taxonomy" id="859350"/>
    <lineage>
        <taxon>Archaea</taxon>
        <taxon>Nitrososphaerota</taxon>
        <taxon>Nitrososphaeria</taxon>
        <taxon>Nitrosopumilales</taxon>
        <taxon>Nitrosopumilaceae</taxon>
        <taxon>Nitrosopumilus</taxon>
    </lineage>
</organism>
<dbReference type="CDD" id="cd00082">
    <property type="entry name" value="HisKA"/>
    <property type="match status" value="1"/>
</dbReference>
<keyword evidence="10" id="KW-1185">Reference proteome</keyword>
<feature type="transmembrane region" description="Helical" evidence="7">
    <location>
        <begin position="170"/>
        <end position="191"/>
    </location>
</feature>
<dbReference type="AlphaFoldDB" id="I3D0E0"/>
<evidence type="ECO:0000256" key="3">
    <source>
        <dbReference type="ARBA" id="ARBA00022741"/>
    </source>
</evidence>
<keyword evidence="4 9" id="KW-0418">Kinase</keyword>
<dbReference type="SUPFAM" id="SSF55874">
    <property type="entry name" value="ATPase domain of HSP90 chaperone/DNA topoisomerase II/histidine kinase"/>
    <property type="match status" value="1"/>
</dbReference>
<dbReference type="PANTHER" id="PTHR43065">
    <property type="entry name" value="SENSOR HISTIDINE KINASE"/>
    <property type="match status" value="1"/>
</dbReference>
<proteinExistence type="predicted"/>
<feature type="domain" description="Histidine kinase" evidence="8">
    <location>
        <begin position="213"/>
        <end position="412"/>
    </location>
</feature>
<dbReference type="SMART" id="SM00387">
    <property type="entry name" value="HATPase_c"/>
    <property type="match status" value="1"/>
</dbReference>
<name>I3D0E0_9ARCH</name>
<dbReference type="SUPFAM" id="SSF47384">
    <property type="entry name" value="Homodimeric domain of signal transducing histidine kinase"/>
    <property type="match status" value="1"/>
</dbReference>
<dbReference type="Gene3D" id="3.30.565.10">
    <property type="entry name" value="Histidine kinase-like ATPase, C-terminal domain"/>
    <property type="match status" value="1"/>
</dbReference>
<dbReference type="Proteomes" id="UP000003423">
    <property type="component" value="Unassembled WGS sequence"/>
</dbReference>
<evidence type="ECO:0000313" key="10">
    <source>
        <dbReference type="Proteomes" id="UP000003423"/>
    </source>
</evidence>
<dbReference type="EMBL" id="AEXL02000138">
    <property type="protein sequence ID" value="EIJ65183.1"/>
    <property type="molecule type" value="Genomic_DNA"/>
</dbReference>
<dbReference type="InterPro" id="IPR004358">
    <property type="entry name" value="Sig_transdc_His_kin-like_C"/>
</dbReference>
<reference evidence="9 10" key="1">
    <citation type="journal article" date="2012" name="J. Bacteriol.">
        <title>Genome sequence of "Candidatus Nitrosopumilus salaria" BD31, an ammonia-oxidizing archaeon from the San Francisco Bay estuary.</title>
        <authorList>
            <person name="Mosier A.C."/>
            <person name="Allen E.E."/>
            <person name="Kim M."/>
            <person name="Ferriera S."/>
            <person name="Francis C.A."/>
        </authorList>
    </citation>
    <scope>NUCLEOTIDE SEQUENCE [LARGE SCALE GENOMIC DNA]</scope>
    <source>
        <strain evidence="9 10">BD31</strain>
    </source>
</reference>
<keyword evidence="3" id="KW-0547">Nucleotide-binding</keyword>
<evidence type="ECO:0000256" key="4">
    <source>
        <dbReference type="ARBA" id="ARBA00022777"/>
    </source>
</evidence>
<keyword evidence="2" id="KW-0808">Transferase</keyword>
<dbReference type="InterPro" id="IPR036097">
    <property type="entry name" value="HisK_dim/P_sf"/>
</dbReference>
<sequence>MNVKQKIILIVSVQIALIIGSFTFNVYLESEWLEFGQSINRAGLNRFLTSETHLQVQNLIIQKNFDEIPQSLEKLKNNLLVIKDGGTIENVPLKPLPEELQKDWNKVYADYLIFEKDISSLSDVDPQKISNFQISVDESSNNLIESSDHFVFKITIFLEKLHTMLIKLQIVLLFTNTLVHLLMIYLIFLILNRDAEEKIQLERFAIIGKIGATIIHDLRNSLTVIKGSIDILKLQKNNTEDKFKEKQFQKIDDSIRKIKYLTSDILDYTRITKLNKEEFIFSEIVQKSLDEVDVPNQIIITLPLNDYKINADKIKLQTVISNLIKNSIDAIGDKGTIIMDLKKNINFFIFSITDSGNSSLMNTSKIFTPLYTTKQEGTGLGLASCKRIMKEHGGEITVSTNPTKFTLFIPRK</sequence>
<keyword evidence="5" id="KW-0067">ATP-binding</keyword>
<dbReference type="CDD" id="cd00075">
    <property type="entry name" value="HATPase"/>
    <property type="match status" value="1"/>
</dbReference>
<keyword evidence="1" id="KW-0597">Phosphoprotein</keyword>
<dbReference type="RefSeq" id="WP_008301031.1">
    <property type="nucleotide sequence ID" value="NZ_AEXL02000138.1"/>
</dbReference>
<keyword evidence="7" id="KW-0472">Membrane</keyword>
<evidence type="ECO:0000259" key="8">
    <source>
        <dbReference type="PROSITE" id="PS50109"/>
    </source>
</evidence>
<accession>I3D0E0</accession>
<evidence type="ECO:0000256" key="2">
    <source>
        <dbReference type="ARBA" id="ARBA00022679"/>
    </source>
</evidence>
<evidence type="ECO:0000256" key="5">
    <source>
        <dbReference type="ARBA" id="ARBA00022840"/>
    </source>
</evidence>
<dbReference type="InterPro" id="IPR003661">
    <property type="entry name" value="HisK_dim/P_dom"/>
</dbReference>
<dbReference type="PROSITE" id="PS50109">
    <property type="entry name" value="HIS_KIN"/>
    <property type="match status" value="1"/>
</dbReference>
<keyword evidence="7" id="KW-0812">Transmembrane</keyword>
<dbReference type="Pfam" id="PF00512">
    <property type="entry name" value="HisKA"/>
    <property type="match status" value="1"/>
</dbReference>
<dbReference type="GO" id="GO:0000155">
    <property type="term" value="F:phosphorelay sensor kinase activity"/>
    <property type="evidence" value="ECO:0007669"/>
    <property type="project" value="InterPro"/>
</dbReference>
<dbReference type="GO" id="GO:0005524">
    <property type="term" value="F:ATP binding"/>
    <property type="evidence" value="ECO:0007669"/>
    <property type="project" value="UniProtKB-KW"/>
</dbReference>
<feature type="transmembrane region" description="Helical" evidence="7">
    <location>
        <begin position="7"/>
        <end position="28"/>
    </location>
</feature>
<dbReference type="InterPro" id="IPR003594">
    <property type="entry name" value="HATPase_dom"/>
</dbReference>
<evidence type="ECO:0000256" key="6">
    <source>
        <dbReference type="ARBA" id="ARBA00023012"/>
    </source>
</evidence>
<dbReference type="Pfam" id="PF02518">
    <property type="entry name" value="HATPase_c"/>
    <property type="match status" value="1"/>
</dbReference>
<dbReference type="PATRIC" id="fig|859350.6.peg.1690"/>
<keyword evidence="7" id="KW-1133">Transmembrane helix</keyword>
<comment type="caution">
    <text evidence="9">The sequence shown here is derived from an EMBL/GenBank/DDBJ whole genome shotgun (WGS) entry which is preliminary data.</text>
</comment>
<dbReference type="PANTHER" id="PTHR43065:SF10">
    <property type="entry name" value="PEROXIDE STRESS-ACTIVATED HISTIDINE KINASE MAK3"/>
    <property type="match status" value="1"/>
</dbReference>
<evidence type="ECO:0000313" key="9">
    <source>
        <dbReference type="EMBL" id="EIJ65183.1"/>
    </source>
</evidence>
<dbReference type="OrthoDB" id="8127at2157"/>
<evidence type="ECO:0000256" key="1">
    <source>
        <dbReference type="ARBA" id="ARBA00022553"/>
    </source>
</evidence>
<evidence type="ECO:0000256" key="7">
    <source>
        <dbReference type="SAM" id="Phobius"/>
    </source>
</evidence>
<gene>
    <name evidence="9" type="ORF">BD31_I0484</name>
</gene>
<keyword evidence="6" id="KW-0902">Two-component regulatory system</keyword>
<dbReference type="InterPro" id="IPR036890">
    <property type="entry name" value="HATPase_C_sf"/>
</dbReference>